<evidence type="ECO:0000313" key="3">
    <source>
        <dbReference type="Proteomes" id="UP000044841"/>
    </source>
</evidence>
<keyword evidence="1" id="KW-1133">Transmembrane helix</keyword>
<dbReference type="AlphaFoldDB" id="A0A0K6GCK2"/>
<evidence type="ECO:0000256" key="1">
    <source>
        <dbReference type="SAM" id="Phobius"/>
    </source>
</evidence>
<keyword evidence="1" id="KW-0812">Transmembrane</keyword>
<reference evidence="2 3" key="1">
    <citation type="submission" date="2015-07" db="EMBL/GenBank/DDBJ databases">
        <authorList>
            <person name="Noorani M."/>
        </authorList>
    </citation>
    <scope>NUCLEOTIDE SEQUENCE [LARGE SCALE GENOMIC DNA]</scope>
    <source>
        <strain evidence="2">BBA 69670</strain>
    </source>
</reference>
<evidence type="ECO:0000313" key="2">
    <source>
        <dbReference type="EMBL" id="CUA76338.1"/>
    </source>
</evidence>
<gene>
    <name evidence="2" type="ORF">RSOLAG22IIIB_06218</name>
</gene>
<proteinExistence type="predicted"/>
<protein>
    <submittedName>
        <fullName evidence="2">Uncharacterized protein</fullName>
    </submittedName>
</protein>
<organism evidence="2 3">
    <name type="scientific">Rhizoctonia solani</name>
    <dbReference type="NCBI Taxonomy" id="456999"/>
    <lineage>
        <taxon>Eukaryota</taxon>
        <taxon>Fungi</taxon>
        <taxon>Dikarya</taxon>
        <taxon>Basidiomycota</taxon>
        <taxon>Agaricomycotina</taxon>
        <taxon>Agaricomycetes</taxon>
        <taxon>Cantharellales</taxon>
        <taxon>Ceratobasidiaceae</taxon>
        <taxon>Rhizoctonia</taxon>
    </lineage>
</organism>
<feature type="transmembrane region" description="Helical" evidence="1">
    <location>
        <begin position="56"/>
        <end position="74"/>
    </location>
</feature>
<dbReference type="Proteomes" id="UP000044841">
    <property type="component" value="Unassembled WGS sequence"/>
</dbReference>
<sequence length="94" mass="10073">MPTILPKRRVGASAGYRNRTHGGEDVLLVGSSRDSRVNRRSIATTSLARPGLLSSTGYPGLIAFVALYLTYAALRSITRRTSHTTAPAESAAWT</sequence>
<dbReference type="EMBL" id="CYGV01001667">
    <property type="protein sequence ID" value="CUA76338.1"/>
    <property type="molecule type" value="Genomic_DNA"/>
</dbReference>
<keyword evidence="1" id="KW-0472">Membrane</keyword>
<keyword evidence="3" id="KW-1185">Reference proteome</keyword>
<name>A0A0K6GCK2_9AGAM</name>
<accession>A0A0K6GCK2</accession>